<evidence type="ECO:0000313" key="6">
    <source>
        <dbReference type="EMBL" id="BBY64601.1"/>
    </source>
</evidence>
<dbReference type="Gene3D" id="3.30.300.30">
    <property type="match status" value="1"/>
</dbReference>
<feature type="domain" description="AMP-dependent synthetase/ligase" evidence="4">
    <location>
        <begin position="10"/>
        <end position="387"/>
    </location>
</feature>
<feature type="compositionally biased region" description="Basic and acidic residues" evidence="3">
    <location>
        <begin position="520"/>
        <end position="543"/>
    </location>
</feature>
<organism evidence="6 7">
    <name type="scientific">Mycolicibacterium helvum</name>
    <dbReference type="NCBI Taxonomy" id="1534349"/>
    <lineage>
        <taxon>Bacteria</taxon>
        <taxon>Bacillati</taxon>
        <taxon>Actinomycetota</taxon>
        <taxon>Actinomycetes</taxon>
        <taxon>Mycobacteriales</taxon>
        <taxon>Mycobacteriaceae</taxon>
        <taxon>Mycolicibacterium</taxon>
    </lineage>
</organism>
<accession>A0A7I7T7X3</accession>
<dbReference type="Proteomes" id="UP000467148">
    <property type="component" value="Chromosome"/>
</dbReference>
<gene>
    <name evidence="6" type="primary">fadD19</name>
    <name evidence="6" type="ORF">MHEL_28440</name>
</gene>
<evidence type="ECO:0000256" key="3">
    <source>
        <dbReference type="SAM" id="MobiDB-lite"/>
    </source>
</evidence>
<dbReference type="PANTHER" id="PTHR43201">
    <property type="entry name" value="ACYL-COA SYNTHETASE"/>
    <property type="match status" value="1"/>
</dbReference>
<feature type="domain" description="AMP-binding enzyme C-terminal" evidence="5">
    <location>
        <begin position="448"/>
        <end position="523"/>
    </location>
</feature>
<name>A0A7I7T7X3_9MYCO</name>
<dbReference type="GO" id="GO:0031956">
    <property type="term" value="F:medium-chain fatty acid-CoA ligase activity"/>
    <property type="evidence" value="ECO:0007669"/>
    <property type="project" value="TreeGrafter"/>
</dbReference>
<dbReference type="PROSITE" id="PS00455">
    <property type="entry name" value="AMP_BINDING"/>
    <property type="match status" value="1"/>
</dbReference>
<dbReference type="InterPro" id="IPR000873">
    <property type="entry name" value="AMP-dep_synth/lig_dom"/>
</dbReference>
<dbReference type="EMBL" id="AP022596">
    <property type="protein sequence ID" value="BBY64601.1"/>
    <property type="molecule type" value="Genomic_DNA"/>
</dbReference>
<dbReference type="Pfam" id="PF00501">
    <property type="entry name" value="AMP-binding"/>
    <property type="match status" value="1"/>
</dbReference>
<reference evidence="6 7" key="1">
    <citation type="journal article" date="2019" name="Emerg. Microbes Infect.">
        <title>Comprehensive subspecies identification of 175 nontuberculous mycobacteria species based on 7547 genomic profiles.</title>
        <authorList>
            <person name="Matsumoto Y."/>
            <person name="Kinjo T."/>
            <person name="Motooka D."/>
            <person name="Nabeya D."/>
            <person name="Jung N."/>
            <person name="Uechi K."/>
            <person name="Horii T."/>
            <person name="Iida T."/>
            <person name="Fujita J."/>
            <person name="Nakamura S."/>
        </authorList>
    </citation>
    <scope>NUCLEOTIDE SEQUENCE [LARGE SCALE GENOMIC DNA]</scope>
    <source>
        <strain evidence="6 7">JCM 30396</strain>
    </source>
</reference>
<dbReference type="PANTHER" id="PTHR43201:SF5">
    <property type="entry name" value="MEDIUM-CHAIN ACYL-COA LIGASE ACSF2, MITOCHONDRIAL"/>
    <property type="match status" value="1"/>
</dbReference>
<dbReference type="SUPFAM" id="SSF56801">
    <property type="entry name" value="Acetyl-CoA synthetase-like"/>
    <property type="match status" value="1"/>
</dbReference>
<evidence type="ECO:0000256" key="1">
    <source>
        <dbReference type="ARBA" id="ARBA00006432"/>
    </source>
</evidence>
<dbReference type="NCBIfam" id="NF005863">
    <property type="entry name" value="PRK07798.1"/>
    <property type="match status" value="1"/>
</dbReference>
<dbReference type="GO" id="GO:0006631">
    <property type="term" value="P:fatty acid metabolic process"/>
    <property type="evidence" value="ECO:0007669"/>
    <property type="project" value="TreeGrafter"/>
</dbReference>
<evidence type="ECO:0000256" key="2">
    <source>
        <dbReference type="ARBA" id="ARBA00022598"/>
    </source>
</evidence>
<dbReference type="Pfam" id="PF13193">
    <property type="entry name" value="AMP-binding_C"/>
    <property type="match status" value="1"/>
</dbReference>
<evidence type="ECO:0000259" key="5">
    <source>
        <dbReference type="Pfam" id="PF13193"/>
    </source>
</evidence>
<dbReference type="AlphaFoldDB" id="A0A7I7T7X3"/>
<dbReference type="Gene3D" id="3.40.50.12780">
    <property type="entry name" value="N-terminal domain of ligase-like"/>
    <property type="match status" value="1"/>
</dbReference>
<dbReference type="InterPro" id="IPR042099">
    <property type="entry name" value="ANL_N_sf"/>
</dbReference>
<keyword evidence="2 6" id="KW-0436">Ligase</keyword>
<dbReference type="RefSeq" id="WP_163748446.1">
    <property type="nucleotide sequence ID" value="NZ_AP022596.1"/>
</dbReference>
<evidence type="ECO:0000259" key="4">
    <source>
        <dbReference type="Pfam" id="PF00501"/>
    </source>
</evidence>
<protein>
    <submittedName>
        <fullName evidence="6">Long-chain-fatty-acid--CoA/3-oxocholest-4-en-26-o ate--CoA ligase</fullName>
    </submittedName>
</protein>
<evidence type="ECO:0000313" key="7">
    <source>
        <dbReference type="Proteomes" id="UP000467148"/>
    </source>
</evidence>
<dbReference type="InterPro" id="IPR020845">
    <property type="entry name" value="AMP-binding_CS"/>
</dbReference>
<dbReference type="InterPro" id="IPR025110">
    <property type="entry name" value="AMP-bd_C"/>
</dbReference>
<dbReference type="KEGG" id="mhev:MHEL_28440"/>
<feature type="region of interest" description="Disordered" evidence="3">
    <location>
        <begin position="520"/>
        <end position="550"/>
    </location>
</feature>
<dbReference type="CDD" id="cd05924">
    <property type="entry name" value="FACL_like_5"/>
    <property type="match status" value="1"/>
</dbReference>
<proteinExistence type="inferred from homology"/>
<keyword evidence="7" id="KW-1185">Reference proteome</keyword>
<dbReference type="InterPro" id="IPR045851">
    <property type="entry name" value="AMP-bd_C_sf"/>
</dbReference>
<sequence>MALNIADLAEHAIDAVPERVAFICGDDRITFAELEDKANRFAHYLIDHGVKKDDKVGLYCRNRIEIVIAMLGTIKAGAILVNVNFRYVEGELRYLFENSDMVALVHERQYADRVANVLPDTPDVKTILVVEDGSDLDYQRYGGVEFYQAIAESSPERDFGERSEDDIYLLYTGGTTGFPKGVMWRHEDVYRVLFGGTDFATGEFVKDEYDLSRAAVANPPMVRYAIPPMIHGATQSATWMSIFSGQTTVLAPEFDADEVWRTIHDHKVNLLFFTGDAMARPLLDALQAAQDSGKDYDLSSLFLLASTAALFSTSLKEKLLELLPNRVITDSIGSSETGFGGTSIVAKGEHHNGGPRVTIDHRTVVLDEEGNEVKPGSGVRGVIAKKGNIPVGYYKDEEKTRQTFRTYNGVRYAIPGDYAEVEADGTVTMLGRGSVSINSGGEKIYPEEVEAALKGHPDVFDALVVGVPDPRFGSHVAAVVAPRKGARPTLSDLDTFVRKEIAGYKVPRSLWLVDEVKRSPAGKPDYKWAKDQTELRPADEVHAKHAGAAS</sequence>
<comment type="similarity">
    <text evidence="1">Belongs to the ATP-dependent AMP-binding enzyme family.</text>
</comment>